<proteinExistence type="predicted"/>
<comment type="caution">
    <text evidence="1">The sequence shown here is derived from an EMBL/GenBank/DDBJ whole genome shotgun (WGS) entry which is preliminary data.</text>
</comment>
<accession>X1KXJ5</accession>
<feature type="non-terminal residue" evidence="1">
    <location>
        <position position="36"/>
    </location>
</feature>
<reference evidence="1" key="1">
    <citation type="journal article" date="2014" name="Front. Microbiol.">
        <title>High frequency of phylogenetically diverse reductive dehalogenase-homologous genes in deep subseafloor sedimentary metagenomes.</title>
        <authorList>
            <person name="Kawai M."/>
            <person name="Futagami T."/>
            <person name="Toyoda A."/>
            <person name="Takaki Y."/>
            <person name="Nishi S."/>
            <person name="Hori S."/>
            <person name="Arai W."/>
            <person name="Tsubouchi T."/>
            <person name="Morono Y."/>
            <person name="Uchiyama I."/>
            <person name="Ito T."/>
            <person name="Fujiyama A."/>
            <person name="Inagaki F."/>
            <person name="Takami H."/>
        </authorList>
    </citation>
    <scope>NUCLEOTIDE SEQUENCE</scope>
    <source>
        <strain evidence="1">Expedition CK06-06</strain>
    </source>
</reference>
<organism evidence="1">
    <name type="scientific">marine sediment metagenome</name>
    <dbReference type="NCBI Taxonomy" id="412755"/>
    <lineage>
        <taxon>unclassified sequences</taxon>
        <taxon>metagenomes</taxon>
        <taxon>ecological metagenomes</taxon>
    </lineage>
</organism>
<dbReference type="AlphaFoldDB" id="X1KXJ5"/>
<name>X1KXJ5_9ZZZZ</name>
<protein>
    <submittedName>
        <fullName evidence="1">Uncharacterized protein</fullName>
    </submittedName>
</protein>
<sequence>MPEQLVLPFIHEIDQQAAEAREIKAARSKRANAIAI</sequence>
<evidence type="ECO:0000313" key="1">
    <source>
        <dbReference type="EMBL" id="GAH98360.1"/>
    </source>
</evidence>
<gene>
    <name evidence="1" type="ORF">S06H3_07389</name>
</gene>
<dbReference type="EMBL" id="BARV01002991">
    <property type="protein sequence ID" value="GAH98360.1"/>
    <property type="molecule type" value="Genomic_DNA"/>
</dbReference>